<dbReference type="Proteomes" id="UP000053263">
    <property type="component" value="Unassembled WGS sequence"/>
</dbReference>
<dbReference type="HOGENOM" id="CLU_449130_0_0_1"/>
<feature type="region of interest" description="Disordered" evidence="2">
    <location>
        <begin position="28"/>
        <end position="285"/>
    </location>
</feature>
<evidence type="ECO:0000256" key="2">
    <source>
        <dbReference type="SAM" id="MobiDB-lite"/>
    </source>
</evidence>
<feature type="compositionally biased region" description="Polar residues" evidence="2">
    <location>
        <begin position="159"/>
        <end position="178"/>
    </location>
</feature>
<keyword evidence="1" id="KW-0175">Coiled coil</keyword>
<evidence type="ECO:0000313" key="3">
    <source>
        <dbReference type="EMBL" id="KII82904.1"/>
    </source>
</evidence>
<feature type="compositionally biased region" description="Acidic residues" evidence="2">
    <location>
        <begin position="598"/>
        <end position="608"/>
    </location>
</feature>
<accession>A0A0C9T148</accession>
<feature type="compositionally biased region" description="Pro residues" evidence="2">
    <location>
        <begin position="108"/>
        <end position="121"/>
    </location>
</feature>
<feature type="compositionally biased region" description="Basic and acidic residues" evidence="2">
    <location>
        <begin position="80"/>
        <end position="100"/>
    </location>
</feature>
<organism evidence="3 4">
    <name type="scientific">Plicaturopsis crispa FD-325 SS-3</name>
    <dbReference type="NCBI Taxonomy" id="944288"/>
    <lineage>
        <taxon>Eukaryota</taxon>
        <taxon>Fungi</taxon>
        <taxon>Dikarya</taxon>
        <taxon>Basidiomycota</taxon>
        <taxon>Agaricomycotina</taxon>
        <taxon>Agaricomycetes</taxon>
        <taxon>Agaricomycetidae</taxon>
        <taxon>Amylocorticiales</taxon>
        <taxon>Amylocorticiaceae</taxon>
        <taxon>Plicatura</taxon>
        <taxon>Plicaturopsis crispa</taxon>
    </lineage>
</organism>
<proteinExistence type="predicted"/>
<sequence>MDEDADWKARGGSTRFNEFVRDMYAAAKNDADRKAEATAKTAKGKDKAQDDTHVVETSRPVKRKAEQPVASGSRTRSSKKQRDASPEKVVVDDLGPESKRLKLTIPLRPHPAPAKPAPLPPRAVKRQEELLGLMSDPSTPRFQLTGAPWPKPPARDQETPGSTEPESHTASPKPTSTHGPLGDEREEASPENDDARSPASVEEGDRRSPSYDGHTRDSSPLTPHSEYGTGERQDTGSPSLDKWIRGESIPPVTRTLLDEAKERERELRETIQTTTTRAEAAEGRLVNMESEVRSVRAQVRHLQAQRKAQADPAVLKAQLHEAEELAKESQGKEAAMRADLDRTRTQLITLEESSVAEKEALKREVESQKSTIENLRAAMEDATTRYEASIKDLETKVDTETAAKRAAVDLQRTTLEHLNAIQAKSAGVDIDRSAEHPLAQTTGSYAAEESLRRELQDAREQLKALQDAQHGTFDADNKAKYLLQENAELKAKLDLVDVSPGSAAAPPEERSAISQLSSYIGGMTTQLASTQARLHEIASLPSIPEDVQKYLFDSSCDLRFAFSDAVSFVSRFTRFRGHGIHAAAGARHNLKGDSSAEAGEDEVDEDNS</sequence>
<feature type="compositionally biased region" description="Basic and acidic residues" evidence="2">
    <location>
        <begin position="256"/>
        <end position="269"/>
    </location>
</feature>
<protein>
    <submittedName>
        <fullName evidence="3">Uncharacterized protein</fullName>
    </submittedName>
</protein>
<evidence type="ECO:0000313" key="4">
    <source>
        <dbReference type="Proteomes" id="UP000053263"/>
    </source>
</evidence>
<feature type="coiled-coil region" evidence="1">
    <location>
        <begin position="358"/>
        <end position="396"/>
    </location>
</feature>
<evidence type="ECO:0000256" key="1">
    <source>
        <dbReference type="SAM" id="Coils"/>
    </source>
</evidence>
<reference evidence="3 4" key="1">
    <citation type="submission" date="2014-06" db="EMBL/GenBank/DDBJ databases">
        <title>Evolutionary Origins and Diversification of the Mycorrhizal Mutualists.</title>
        <authorList>
            <consortium name="DOE Joint Genome Institute"/>
            <consortium name="Mycorrhizal Genomics Consortium"/>
            <person name="Kohler A."/>
            <person name="Kuo A."/>
            <person name="Nagy L.G."/>
            <person name="Floudas D."/>
            <person name="Copeland A."/>
            <person name="Barry K.W."/>
            <person name="Cichocki N."/>
            <person name="Veneault-Fourrey C."/>
            <person name="LaButti K."/>
            <person name="Lindquist E.A."/>
            <person name="Lipzen A."/>
            <person name="Lundell T."/>
            <person name="Morin E."/>
            <person name="Murat C."/>
            <person name="Riley R."/>
            <person name="Ohm R."/>
            <person name="Sun H."/>
            <person name="Tunlid A."/>
            <person name="Henrissat B."/>
            <person name="Grigoriev I.V."/>
            <person name="Hibbett D.S."/>
            <person name="Martin F."/>
        </authorList>
    </citation>
    <scope>NUCLEOTIDE SEQUENCE [LARGE SCALE GENOMIC DNA]</scope>
    <source>
        <strain evidence="3 4">FD-325 SS-3</strain>
    </source>
</reference>
<feature type="compositionally biased region" description="Basic and acidic residues" evidence="2">
    <location>
        <begin position="29"/>
        <end position="56"/>
    </location>
</feature>
<keyword evidence="4" id="KW-1185">Reference proteome</keyword>
<dbReference type="EMBL" id="KN832599">
    <property type="protein sequence ID" value="KII82904.1"/>
    <property type="molecule type" value="Genomic_DNA"/>
</dbReference>
<dbReference type="AlphaFoldDB" id="A0A0C9T148"/>
<feature type="compositionally biased region" description="Basic and acidic residues" evidence="2">
    <location>
        <begin position="203"/>
        <end position="217"/>
    </location>
</feature>
<feature type="region of interest" description="Disordered" evidence="2">
    <location>
        <begin position="587"/>
        <end position="608"/>
    </location>
</feature>
<name>A0A0C9T148_PLICR</name>
<gene>
    <name evidence="3" type="ORF">PLICRDRAFT_47466</name>
</gene>